<keyword evidence="4" id="KW-1185">Reference proteome</keyword>
<organism evidence="2">
    <name type="scientific">Daucus carota subsp. sativus</name>
    <name type="common">Carrot</name>
    <dbReference type="NCBI Taxonomy" id="79200"/>
    <lineage>
        <taxon>Eukaryota</taxon>
        <taxon>Viridiplantae</taxon>
        <taxon>Streptophyta</taxon>
        <taxon>Embryophyta</taxon>
        <taxon>Tracheophyta</taxon>
        <taxon>Spermatophyta</taxon>
        <taxon>Magnoliopsida</taxon>
        <taxon>eudicotyledons</taxon>
        <taxon>Gunneridae</taxon>
        <taxon>Pentapetalae</taxon>
        <taxon>asterids</taxon>
        <taxon>campanulids</taxon>
        <taxon>Apiales</taxon>
        <taxon>Apiaceae</taxon>
        <taxon>Apioideae</taxon>
        <taxon>Scandiceae</taxon>
        <taxon>Daucinae</taxon>
        <taxon>Daucus</taxon>
        <taxon>Daucus sect. Daucus</taxon>
    </lineage>
</organism>
<evidence type="ECO:0000259" key="1">
    <source>
        <dbReference type="Pfam" id="PF03478"/>
    </source>
</evidence>
<reference evidence="2" key="1">
    <citation type="journal article" date="2016" name="Nat. Genet.">
        <title>A high-quality carrot genome assembly provides new insights into carotenoid accumulation and asterid genome evolution.</title>
        <authorList>
            <person name="Iorizzo M."/>
            <person name="Ellison S."/>
            <person name="Senalik D."/>
            <person name="Zeng P."/>
            <person name="Satapoomin P."/>
            <person name="Huang J."/>
            <person name="Bowman M."/>
            <person name="Iovene M."/>
            <person name="Sanseverino W."/>
            <person name="Cavagnaro P."/>
            <person name="Yildiz M."/>
            <person name="Macko-Podgorni A."/>
            <person name="Moranska E."/>
            <person name="Grzebelus E."/>
            <person name="Grzebelus D."/>
            <person name="Ashrafi H."/>
            <person name="Zheng Z."/>
            <person name="Cheng S."/>
            <person name="Spooner D."/>
            <person name="Van Deynze A."/>
            <person name="Simon P."/>
        </authorList>
    </citation>
    <scope>NUCLEOTIDE SEQUENCE [LARGE SCALE GENOMIC DNA]</scope>
    <source>
        <tissue evidence="2">Leaf</tissue>
    </source>
</reference>
<dbReference type="Pfam" id="PF03478">
    <property type="entry name" value="Beta-prop_KIB1-4"/>
    <property type="match status" value="1"/>
</dbReference>
<dbReference type="InterPro" id="IPR036047">
    <property type="entry name" value="F-box-like_dom_sf"/>
</dbReference>
<name>A0A164ZDR1_DAUCS</name>
<proteinExistence type="predicted"/>
<dbReference type="PANTHER" id="PTHR44259:SF91">
    <property type="entry name" value="OS01G0183800 PROTEIN"/>
    <property type="match status" value="1"/>
</dbReference>
<dbReference type="Gene3D" id="1.20.1280.50">
    <property type="match status" value="1"/>
</dbReference>
<dbReference type="EMBL" id="LNRQ01000005">
    <property type="protein sequence ID" value="KZM95784.1"/>
    <property type="molecule type" value="Genomic_DNA"/>
</dbReference>
<dbReference type="Gramene" id="KZM95784">
    <property type="protein sequence ID" value="KZM95784"/>
    <property type="gene ID" value="DCAR_019026"/>
</dbReference>
<dbReference type="EMBL" id="CP093347">
    <property type="protein sequence ID" value="WOH02386.1"/>
    <property type="molecule type" value="Genomic_DNA"/>
</dbReference>
<dbReference type="InterPro" id="IPR050942">
    <property type="entry name" value="F-box_BR-signaling"/>
</dbReference>
<sequence>MSWADLPKDLLSVIFQDLANNNCHLPDLCQCLYVCSLWRRVAKELCQCSAARAAPWLLIPREQPDKLVFDTSLNNSHNKTSIVFDNSSSDIFSLGLPIGEDQSSFTDQKVIVYASEAGWLLLGLEFKSSSSNLEQPVFLYNPMLKVLIKLPPLPSRLKLGRYTQFAMSETSPRCIICLRIDMTLLAFCKPSEGQELLSSSWVLSEKPKSSKFYVVSMIFHKEIFYTMDDDCALYVHPGITDFMNDSSRTRAWPWPLAQNRVALSTYKKNVHPRYFRLVESINGDVLMVERISEEKYRHTISFNVYKLTVRGSYKRKNCGSDKSNCYYYWKEVNKLEENEALYLGWNDSVSISVNVSDSNNINTYKPNCIYFFDEELDGKLCSYCVFNLENNSIQHAVLLDSDEYDTDTDTDTDTENEAAAVPKFCRLFTPSIPGYY</sequence>
<feature type="domain" description="KIB1-4 beta-propeller" evidence="1">
    <location>
        <begin position="112"/>
        <end position="387"/>
    </location>
</feature>
<dbReference type="PANTHER" id="PTHR44259">
    <property type="entry name" value="OS07G0183000 PROTEIN-RELATED"/>
    <property type="match status" value="1"/>
</dbReference>
<dbReference type="AlphaFoldDB" id="A0A164ZDR1"/>
<evidence type="ECO:0000313" key="2">
    <source>
        <dbReference type="EMBL" id="KZM95784.1"/>
    </source>
</evidence>
<evidence type="ECO:0000313" key="3">
    <source>
        <dbReference type="EMBL" id="WOH02386.1"/>
    </source>
</evidence>
<dbReference type="Proteomes" id="UP000077755">
    <property type="component" value="Chromosome 5"/>
</dbReference>
<reference evidence="3" key="2">
    <citation type="submission" date="2022-03" db="EMBL/GenBank/DDBJ databases">
        <title>Draft title - Genomic analysis of global carrot germplasm unveils the trajectory of domestication and the origin of high carotenoid orange carrot.</title>
        <authorList>
            <person name="Iorizzo M."/>
            <person name="Ellison S."/>
            <person name="Senalik D."/>
            <person name="Macko-Podgorni A."/>
            <person name="Grzebelus D."/>
            <person name="Bostan H."/>
            <person name="Rolling W."/>
            <person name="Curaba J."/>
            <person name="Simon P."/>
        </authorList>
    </citation>
    <scope>NUCLEOTIDE SEQUENCE</scope>
    <source>
        <tissue evidence="3">Leaf</tissue>
    </source>
</reference>
<evidence type="ECO:0000313" key="4">
    <source>
        <dbReference type="Proteomes" id="UP000077755"/>
    </source>
</evidence>
<gene>
    <name evidence="2" type="ORF">DCAR_019026</name>
    <name evidence="3" type="ORF">DCAR_0521775</name>
</gene>
<dbReference type="SUPFAM" id="SSF81383">
    <property type="entry name" value="F-box domain"/>
    <property type="match status" value="1"/>
</dbReference>
<protein>
    <recommendedName>
        <fullName evidence="1">KIB1-4 beta-propeller domain-containing protein</fullName>
    </recommendedName>
</protein>
<accession>A0A164ZDR1</accession>
<dbReference type="InterPro" id="IPR005174">
    <property type="entry name" value="KIB1-4_b-propeller"/>
</dbReference>
<dbReference type="OMA" id="LANNNCH"/>